<dbReference type="Proteomes" id="UP000790347">
    <property type="component" value="Unassembled WGS sequence"/>
</dbReference>
<reference evidence="2" key="2">
    <citation type="journal article" date="2022" name="Res Sq">
        <title>Comparative Genomics Reveals Insights into the Divergent Evolution of Astigmatic Mites and Household Pest Adaptations.</title>
        <authorList>
            <person name="Xiong Q."/>
            <person name="Wan A.T.-Y."/>
            <person name="Liu X.-Y."/>
            <person name="Fung C.S.-H."/>
            <person name="Xiao X."/>
            <person name="Malainual N."/>
            <person name="Hou J."/>
            <person name="Wang L."/>
            <person name="Wang M."/>
            <person name="Yang K."/>
            <person name="Cui Y."/>
            <person name="Leung E."/>
            <person name="Nong W."/>
            <person name="Shin S.-K."/>
            <person name="Au S."/>
            <person name="Jeong K.Y."/>
            <person name="Chew F.T."/>
            <person name="Hui J."/>
            <person name="Leung T.F."/>
            <person name="Tungtrongchitr A."/>
            <person name="Zhong N."/>
            <person name="Liu Z."/>
            <person name="Tsui S."/>
        </authorList>
    </citation>
    <scope>NUCLEOTIDE SEQUENCE</scope>
    <source>
        <strain evidence="2">Derf</strain>
        <tissue evidence="2">Whole organism</tissue>
    </source>
</reference>
<gene>
    <name evidence="2" type="ORF">DERF_003193</name>
</gene>
<organism evidence="2 3">
    <name type="scientific">Dermatophagoides farinae</name>
    <name type="common">American house dust mite</name>
    <dbReference type="NCBI Taxonomy" id="6954"/>
    <lineage>
        <taxon>Eukaryota</taxon>
        <taxon>Metazoa</taxon>
        <taxon>Ecdysozoa</taxon>
        <taxon>Arthropoda</taxon>
        <taxon>Chelicerata</taxon>
        <taxon>Arachnida</taxon>
        <taxon>Acari</taxon>
        <taxon>Acariformes</taxon>
        <taxon>Sarcoptiformes</taxon>
        <taxon>Astigmata</taxon>
        <taxon>Psoroptidia</taxon>
        <taxon>Analgoidea</taxon>
        <taxon>Pyroglyphidae</taxon>
        <taxon>Dermatophagoidinae</taxon>
        <taxon>Dermatophagoides</taxon>
    </lineage>
</organism>
<keyword evidence="3" id="KW-1185">Reference proteome</keyword>
<proteinExistence type="predicted"/>
<evidence type="ECO:0000256" key="1">
    <source>
        <dbReference type="SAM" id="MobiDB-lite"/>
    </source>
</evidence>
<evidence type="ECO:0000313" key="3">
    <source>
        <dbReference type="Proteomes" id="UP000790347"/>
    </source>
</evidence>
<protein>
    <submittedName>
        <fullName evidence="2">Uncharacterized protein</fullName>
    </submittedName>
</protein>
<dbReference type="EMBL" id="ASGP02000001">
    <property type="protein sequence ID" value="KAH9529302.1"/>
    <property type="molecule type" value="Genomic_DNA"/>
</dbReference>
<sequence length="62" mass="6889">MAYMYWNNKQLNEKKTSSTTNRLAKPNRSGGGHSGHINKNHRSVNGCSNGGHLKVHCIHTTN</sequence>
<reference evidence="2" key="1">
    <citation type="submission" date="2013-05" db="EMBL/GenBank/DDBJ databases">
        <authorList>
            <person name="Yim A.K.Y."/>
            <person name="Chan T.F."/>
            <person name="Ji K.M."/>
            <person name="Liu X.Y."/>
            <person name="Zhou J.W."/>
            <person name="Li R.Q."/>
            <person name="Yang K.Y."/>
            <person name="Li J."/>
            <person name="Li M."/>
            <person name="Law P.T.W."/>
            <person name="Wu Y.L."/>
            <person name="Cai Z.L."/>
            <person name="Qin H."/>
            <person name="Bao Y."/>
            <person name="Leung R.K.K."/>
            <person name="Ng P.K.S."/>
            <person name="Zou J."/>
            <person name="Zhong X.J."/>
            <person name="Ran P.X."/>
            <person name="Zhong N.S."/>
            <person name="Liu Z.G."/>
            <person name="Tsui S.K.W."/>
        </authorList>
    </citation>
    <scope>NUCLEOTIDE SEQUENCE</scope>
    <source>
        <strain evidence="2">Derf</strain>
        <tissue evidence="2">Whole organism</tissue>
    </source>
</reference>
<name>A0A922LCE9_DERFA</name>
<accession>A0A922LCE9</accession>
<evidence type="ECO:0000313" key="2">
    <source>
        <dbReference type="EMBL" id="KAH9529302.1"/>
    </source>
</evidence>
<comment type="caution">
    <text evidence="2">The sequence shown here is derived from an EMBL/GenBank/DDBJ whole genome shotgun (WGS) entry which is preliminary data.</text>
</comment>
<dbReference type="AlphaFoldDB" id="A0A922LCE9"/>
<feature type="region of interest" description="Disordered" evidence="1">
    <location>
        <begin position="13"/>
        <end position="52"/>
    </location>
</feature>